<accession>A0A3B3RFE6</accession>
<dbReference type="GO" id="GO:0046983">
    <property type="term" value="F:protein dimerization activity"/>
    <property type="evidence" value="ECO:0007669"/>
    <property type="project" value="InterPro"/>
</dbReference>
<reference evidence="5" key="2">
    <citation type="submission" date="2025-09" db="UniProtKB">
        <authorList>
            <consortium name="Ensembl"/>
        </authorList>
    </citation>
    <scope>IDENTIFICATION</scope>
</reference>
<dbReference type="PANTHER" id="PTHR45749:SF35">
    <property type="entry name" value="AC-LIKE TRANSPOSASE-RELATED"/>
    <property type="match status" value="1"/>
</dbReference>
<dbReference type="InterPro" id="IPR008906">
    <property type="entry name" value="HATC_C_dom"/>
</dbReference>
<evidence type="ECO:0000313" key="5">
    <source>
        <dbReference type="Ensembl" id="ENSPKIP00000017332.1"/>
    </source>
</evidence>
<dbReference type="STRING" id="1676925.ENSPKIP00000017332"/>
<name>A0A3B3RFE6_9TELE</name>
<dbReference type="GeneTree" id="ENSGT00940000154356"/>
<dbReference type="Pfam" id="PF17921">
    <property type="entry name" value="Integrase_H2C2"/>
    <property type="match status" value="1"/>
</dbReference>
<sequence length="1067" mass="120801">MENKWEELFTFLSVGAYPPGYDKSQRLSLRRYASKFTLQEGQLFFGTRRAIRTKEEARMLFKEFHSSPLGGHTGVLKTRSAMCSRFYWHGMTVDVDNWVLECGKCQKPLTAPQPSQCITCQQEEQYPKAKRKKPSGAQYRKRRKEEEERRRREAILKYLESSSTADEVPSTSSSGVPVCSESLDEMMHRPAASYSADGNTRLTTDSTLPVYSDVTETSSPVLPVEVKTDEPSAADPADWPSYLGDTVRTVIVGRGPYQWQQDDYSKMKRKKPSGAQYRKRRKEEEERRKRAVIYIIPEAILKYLVSSSTADEVPSTSSSGVLVCSEAPEISSSAFPVEMQTDEPCPADPADWPSPLNDTVRTELVLRGPYQVPPDFVFPKRDGARSCQHLYFFRTLKNCEKVKRNWLIYSYKNNSLFCFCCKLFSTKTIHLINGGLTDWKNATTLLNSHDRSPDHLRHLASWKEFELRLKAAEAVDKQEMTVLDDEKRWRAVLARLIAIVQSLAVRNMALRGDTEKLYCPSNGNFLKEVELLAQFDPIMKDHVHRVKSEYSHLSYLGKHIQNELVECIGAKVLATVVQEIKQSKYFSLILGCTPDVNHTEHLSVLIRIVTLGEDPQVKEHFMGFLEADEFTGQSLATLILQRLDDWQISFDDCRGQSYDNGANMRGKSQGVQATLLQKNPRAFFVPCGAHTLNLVVADAAKSSNDAMGFLGVLQKLYSLFSASTQRWAILAKHVTITLKMWSETRWENRVEALKPLRYEMSGVREALLEVRGQTKDPVIKVEAQFLAEEVGSFRFLLCTVIWYDILNEIQHLNKVLQSETMQVSVAVNLLNHAEVALQNYRATGFVAAQSSAKDMCEEMNVEEVLTLKRLRSTDRLSSYESPDEPEHDALKNLEVNFFNMVVDSAIFAVKERFQTLGDVENKFGILSNFQSLPHQDLIEQAEALGHALSCGGQSDLDGRELAQELRDLPDLPSQTFMALELLKFIQAKQLSEIYPNLWVALRIALTLPVTVASVESFSKSKLIKTYLRSTMCQERLSSLAVMSINPDVVGRISCDDVIEDLVGGCQR</sequence>
<feature type="compositionally biased region" description="Polar residues" evidence="1">
    <location>
        <begin position="160"/>
        <end position="175"/>
    </location>
</feature>
<feature type="region of interest" description="Disordered" evidence="1">
    <location>
        <begin position="122"/>
        <end position="178"/>
    </location>
</feature>
<dbReference type="PANTHER" id="PTHR45749">
    <property type="match status" value="1"/>
</dbReference>
<dbReference type="Gene3D" id="1.10.340.70">
    <property type="match status" value="1"/>
</dbReference>
<evidence type="ECO:0000259" key="2">
    <source>
        <dbReference type="Pfam" id="PF05699"/>
    </source>
</evidence>
<organism evidence="5 6">
    <name type="scientific">Paramormyrops kingsleyae</name>
    <dbReference type="NCBI Taxonomy" id="1676925"/>
    <lineage>
        <taxon>Eukaryota</taxon>
        <taxon>Metazoa</taxon>
        <taxon>Chordata</taxon>
        <taxon>Craniata</taxon>
        <taxon>Vertebrata</taxon>
        <taxon>Euteleostomi</taxon>
        <taxon>Actinopterygii</taxon>
        <taxon>Neopterygii</taxon>
        <taxon>Teleostei</taxon>
        <taxon>Osteoglossocephala</taxon>
        <taxon>Osteoglossomorpha</taxon>
        <taxon>Osteoglossiformes</taxon>
        <taxon>Mormyridae</taxon>
        <taxon>Paramormyrops</taxon>
    </lineage>
</organism>
<dbReference type="Pfam" id="PF05699">
    <property type="entry name" value="Dimer_Tnp_hAT"/>
    <property type="match status" value="1"/>
</dbReference>
<dbReference type="Ensembl" id="ENSPKIT00000041842.1">
    <property type="protein sequence ID" value="ENSPKIP00000017332.1"/>
    <property type="gene ID" value="ENSPKIG00000003290.1"/>
</dbReference>
<protein>
    <submittedName>
        <fullName evidence="5">Zinc finger MYM-type protein 1-like</fullName>
    </submittedName>
</protein>
<evidence type="ECO:0000259" key="3">
    <source>
        <dbReference type="Pfam" id="PF14291"/>
    </source>
</evidence>
<dbReference type="Proteomes" id="UP000261540">
    <property type="component" value="Unplaced"/>
</dbReference>
<feature type="compositionally biased region" description="Basic and acidic residues" evidence="1">
    <location>
        <begin position="144"/>
        <end position="155"/>
    </location>
</feature>
<dbReference type="InterPro" id="IPR025398">
    <property type="entry name" value="DUF4371"/>
</dbReference>
<dbReference type="InterPro" id="IPR041588">
    <property type="entry name" value="Integrase_H2C2"/>
</dbReference>
<dbReference type="InterPro" id="IPR012337">
    <property type="entry name" value="RNaseH-like_sf"/>
</dbReference>
<evidence type="ECO:0000256" key="1">
    <source>
        <dbReference type="SAM" id="MobiDB-lite"/>
    </source>
</evidence>
<dbReference type="AlphaFoldDB" id="A0A3B3RFE6"/>
<feature type="domain" description="Integrase zinc-binding" evidence="4">
    <location>
        <begin position="54"/>
        <end position="107"/>
    </location>
</feature>
<dbReference type="Pfam" id="PF14291">
    <property type="entry name" value="DUF4371"/>
    <property type="match status" value="1"/>
</dbReference>
<reference evidence="5" key="1">
    <citation type="submission" date="2025-08" db="UniProtKB">
        <authorList>
            <consortium name="Ensembl"/>
        </authorList>
    </citation>
    <scope>IDENTIFICATION</scope>
</reference>
<feature type="domain" description="DUF4371" evidence="3">
    <location>
        <begin position="473"/>
        <end position="669"/>
    </location>
</feature>
<feature type="region of interest" description="Disordered" evidence="1">
    <location>
        <begin position="261"/>
        <end position="283"/>
    </location>
</feature>
<dbReference type="SUPFAM" id="SSF53098">
    <property type="entry name" value="Ribonuclease H-like"/>
    <property type="match status" value="1"/>
</dbReference>
<feature type="domain" description="HAT C-terminal dimerisation" evidence="2">
    <location>
        <begin position="963"/>
        <end position="1045"/>
    </location>
</feature>
<evidence type="ECO:0000313" key="6">
    <source>
        <dbReference type="Proteomes" id="UP000261540"/>
    </source>
</evidence>
<proteinExistence type="predicted"/>
<keyword evidence="6" id="KW-1185">Reference proteome</keyword>
<feature type="compositionally biased region" description="Basic residues" evidence="1">
    <location>
        <begin position="267"/>
        <end position="281"/>
    </location>
</feature>
<evidence type="ECO:0000259" key="4">
    <source>
        <dbReference type="Pfam" id="PF17921"/>
    </source>
</evidence>
<feature type="compositionally biased region" description="Basic residues" evidence="1">
    <location>
        <begin position="128"/>
        <end position="143"/>
    </location>
</feature>